<evidence type="ECO:0000313" key="2">
    <source>
        <dbReference type="EMBL" id="GFN94579.1"/>
    </source>
</evidence>
<evidence type="ECO:0000256" key="1">
    <source>
        <dbReference type="SAM" id="SignalP"/>
    </source>
</evidence>
<evidence type="ECO:0000313" key="3">
    <source>
        <dbReference type="Proteomes" id="UP000735302"/>
    </source>
</evidence>
<name>A0AAV3ZG32_9GAST</name>
<dbReference type="EMBL" id="BLXT01002468">
    <property type="protein sequence ID" value="GFN94579.1"/>
    <property type="molecule type" value="Genomic_DNA"/>
</dbReference>
<organism evidence="2 3">
    <name type="scientific">Plakobranchus ocellatus</name>
    <dbReference type="NCBI Taxonomy" id="259542"/>
    <lineage>
        <taxon>Eukaryota</taxon>
        <taxon>Metazoa</taxon>
        <taxon>Spiralia</taxon>
        <taxon>Lophotrochozoa</taxon>
        <taxon>Mollusca</taxon>
        <taxon>Gastropoda</taxon>
        <taxon>Heterobranchia</taxon>
        <taxon>Euthyneura</taxon>
        <taxon>Panpulmonata</taxon>
        <taxon>Sacoglossa</taxon>
        <taxon>Placobranchoidea</taxon>
        <taxon>Plakobranchidae</taxon>
        <taxon>Plakobranchus</taxon>
    </lineage>
</organism>
<sequence>MCLAVYTIQALMMPSATASLTSVESNIVVYIPGYVALKLSSKVCTDCKQVMLGMADSASTEQVFLQAKSFEDCSHGGLQVPSELLVNAVGVMEEAFRSVTPLALQTTGLRTMIIKRLMLNDHPSINRLVCPNSKCDLLFYVTNLFTNIRLHHHIKLKNFELTIASKGIKRNRKASTFQHQ</sequence>
<reference evidence="2 3" key="1">
    <citation type="journal article" date="2021" name="Elife">
        <title>Chloroplast acquisition without the gene transfer in kleptoplastic sea slugs, Plakobranchus ocellatus.</title>
        <authorList>
            <person name="Maeda T."/>
            <person name="Takahashi S."/>
            <person name="Yoshida T."/>
            <person name="Shimamura S."/>
            <person name="Takaki Y."/>
            <person name="Nagai Y."/>
            <person name="Toyoda A."/>
            <person name="Suzuki Y."/>
            <person name="Arimoto A."/>
            <person name="Ishii H."/>
            <person name="Satoh N."/>
            <person name="Nishiyama T."/>
            <person name="Hasebe M."/>
            <person name="Maruyama T."/>
            <person name="Minagawa J."/>
            <person name="Obokata J."/>
            <person name="Shigenobu S."/>
        </authorList>
    </citation>
    <scope>NUCLEOTIDE SEQUENCE [LARGE SCALE GENOMIC DNA]</scope>
</reference>
<keyword evidence="3" id="KW-1185">Reference proteome</keyword>
<protein>
    <submittedName>
        <fullName evidence="2">Uncharacterized protein</fullName>
    </submittedName>
</protein>
<dbReference type="Proteomes" id="UP000735302">
    <property type="component" value="Unassembled WGS sequence"/>
</dbReference>
<gene>
    <name evidence="2" type="ORF">PoB_002108500</name>
</gene>
<proteinExistence type="predicted"/>
<dbReference type="AlphaFoldDB" id="A0AAV3ZG32"/>
<feature type="chain" id="PRO_5043999750" evidence="1">
    <location>
        <begin position="19"/>
        <end position="180"/>
    </location>
</feature>
<comment type="caution">
    <text evidence="2">The sequence shown here is derived from an EMBL/GenBank/DDBJ whole genome shotgun (WGS) entry which is preliminary data.</text>
</comment>
<feature type="signal peptide" evidence="1">
    <location>
        <begin position="1"/>
        <end position="18"/>
    </location>
</feature>
<keyword evidence="1" id="KW-0732">Signal</keyword>
<accession>A0AAV3ZG32</accession>